<reference evidence="2" key="2">
    <citation type="submission" date="2023-06" db="EMBL/GenBank/DDBJ databases">
        <authorList>
            <consortium name="Lawrence Berkeley National Laboratory"/>
            <person name="Haridas S."/>
            <person name="Hensen N."/>
            <person name="Bonometti L."/>
            <person name="Westerberg I."/>
            <person name="Brannstrom I.O."/>
            <person name="Guillou S."/>
            <person name="Cros-Aarteil S."/>
            <person name="Calhoun S."/>
            <person name="Kuo A."/>
            <person name="Mondo S."/>
            <person name="Pangilinan J."/>
            <person name="Riley R."/>
            <person name="Labutti K."/>
            <person name="Andreopoulos B."/>
            <person name="Lipzen A."/>
            <person name="Chen C."/>
            <person name="Yanf M."/>
            <person name="Daum C."/>
            <person name="Ng V."/>
            <person name="Clum A."/>
            <person name="Steindorff A."/>
            <person name="Ohm R."/>
            <person name="Martin F."/>
            <person name="Silar P."/>
            <person name="Natvig D."/>
            <person name="Lalanne C."/>
            <person name="Gautier V."/>
            <person name="Ament-Velasquez S.L."/>
            <person name="Kruys A."/>
            <person name="Hutchinson M.I."/>
            <person name="Powell A.J."/>
            <person name="Barry K."/>
            <person name="Miller A.N."/>
            <person name="Grigoriev I.V."/>
            <person name="Debuchy R."/>
            <person name="Gladieux P."/>
            <person name="Thoren M.H."/>
            <person name="Johannesson H."/>
        </authorList>
    </citation>
    <scope>NUCLEOTIDE SEQUENCE</scope>
    <source>
        <strain evidence="2">CBS 955.72</strain>
    </source>
</reference>
<dbReference type="GO" id="GO:0016491">
    <property type="term" value="F:oxidoreductase activity"/>
    <property type="evidence" value="ECO:0007669"/>
    <property type="project" value="UniProtKB-KW"/>
</dbReference>
<gene>
    <name evidence="2" type="ORF">B0T25DRAFT_530588</name>
</gene>
<dbReference type="InterPro" id="IPR002347">
    <property type="entry name" value="SDR_fam"/>
</dbReference>
<dbReference type="PANTHER" id="PTHR47534">
    <property type="entry name" value="YALI0E05731P"/>
    <property type="match status" value="1"/>
</dbReference>
<keyword evidence="3" id="KW-1185">Reference proteome</keyword>
<evidence type="ECO:0000256" key="1">
    <source>
        <dbReference type="ARBA" id="ARBA00023002"/>
    </source>
</evidence>
<dbReference type="InterPro" id="IPR036291">
    <property type="entry name" value="NAD(P)-bd_dom_sf"/>
</dbReference>
<organism evidence="2 3">
    <name type="scientific">Lasiosphaeria hispida</name>
    <dbReference type="NCBI Taxonomy" id="260671"/>
    <lineage>
        <taxon>Eukaryota</taxon>
        <taxon>Fungi</taxon>
        <taxon>Dikarya</taxon>
        <taxon>Ascomycota</taxon>
        <taxon>Pezizomycotina</taxon>
        <taxon>Sordariomycetes</taxon>
        <taxon>Sordariomycetidae</taxon>
        <taxon>Sordariales</taxon>
        <taxon>Lasiosphaeriaceae</taxon>
        <taxon>Lasiosphaeria</taxon>
    </lineage>
</organism>
<dbReference type="AlphaFoldDB" id="A0AAJ0ML84"/>
<name>A0AAJ0ML84_9PEZI</name>
<dbReference type="PANTHER" id="PTHR47534:SF3">
    <property type="entry name" value="ALCOHOL DEHYDROGENASE-LIKE C-TERMINAL DOMAIN-CONTAINING PROTEIN"/>
    <property type="match status" value="1"/>
</dbReference>
<reference evidence="2" key="1">
    <citation type="journal article" date="2023" name="Mol. Phylogenet. Evol.">
        <title>Genome-scale phylogeny and comparative genomics of the fungal order Sordariales.</title>
        <authorList>
            <person name="Hensen N."/>
            <person name="Bonometti L."/>
            <person name="Westerberg I."/>
            <person name="Brannstrom I.O."/>
            <person name="Guillou S."/>
            <person name="Cros-Aarteil S."/>
            <person name="Calhoun S."/>
            <person name="Haridas S."/>
            <person name="Kuo A."/>
            <person name="Mondo S."/>
            <person name="Pangilinan J."/>
            <person name="Riley R."/>
            <person name="LaButti K."/>
            <person name="Andreopoulos B."/>
            <person name="Lipzen A."/>
            <person name="Chen C."/>
            <person name="Yan M."/>
            <person name="Daum C."/>
            <person name="Ng V."/>
            <person name="Clum A."/>
            <person name="Steindorff A."/>
            <person name="Ohm R.A."/>
            <person name="Martin F."/>
            <person name="Silar P."/>
            <person name="Natvig D.O."/>
            <person name="Lalanne C."/>
            <person name="Gautier V."/>
            <person name="Ament-Velasquez S.L."/>
            <person name="Kruys A."/>
            <person name="Hutchinson M.I."/>
            <person name="Powell A.J."/>
            <person name="Barry K."/>
            <person name="Miller A.N."/>
            <person name="Grigoriev I.V."/>
            <person name="Debuchy R."/>
            <person name="Gladieux P."/>
            <person name="Hiltunen Thoren M."/>
            <person name="Johannesson H."/>
        </authorList>
    </citation>
    <scope>NUCLEOTIDE SEQUENCE</scope>
    <source>
        <strain evidence="2">CBS 955.72</strain>
    </source>
</reference>
<evidence type="ECO:0000313" key="2">
    <source>
        <dbReference type="EMBL" id="KAK3364591.1"/>
    </source>
</evidence>
<accession>A0AAJ0ML84</accession>
<dbReference type="Pfam" id="PF00106">
    <property type="entry name" value="adh_short"/>
    <property type="match status" value="1"/>
</dbReference>
<protein>
    <recommendedName>
        <fullName evidence="4">NAD(P)-binding protein</fullName>
    </recommendedName>
</protein>
<dbReference type="Proteomes" id="UP001275084">
    <property type="component" value="Unassembled WGS sequence"/>
</dbReference>
<keyword evidence="1" id="KW-0560">Oxidoreductase</keyword>
<evidence type="ECO:0008006" key="4">
    <source>
        <dbReference type="Google" id="ProtNLM"/>
    </source>
</evidence>
<comment type="caution">
    <text evidence="2">The sequence shown here is derived from an EMBL/GenBank/DDBJ whole genome shotgun (WGS) entry which is preliminary data.</text>
</comment>
<evidence type="ECO:0000313" key="3">
    <source>
        <dbReference type="Proteomes" id="UP001275084"/>
    </source>
</evidence>
<sequence length="321" mass="34830">MVKIQAIAQGNKAYANERNAGLVFVFAGATSGIGASTLEKLASMVESATFHIIGRSVSRFATQHSKLSNINPNLTIHFFEGDPSLLSDIDAFSQRIKTTSQKVDYLFLSPGLLPMAGPHYTKETLELCFALSYYSRLRLTSNLFPHLLASPRPRILSVLNGGKEKPLIEDDLGLVTRWTPTAVIAQTTTLTTLAFEHLASQHKDITFLHVYPGLVRTGIFSNLVAPQGAGVWERVKLALLRGVFGVLAWVLGANPEVAGERCAYVLTSPTYGPGVWLVNEVGDLVALSGVLSKYKESGWPEKVWGFTLGVFEAVLGKDAVV</sequence>
<dbReference type="Gene3D" id="3.40.50.720">
    <property type="entry name" value="NAD(P)-binding Rossmann-like Domain"/>
    <property type="match status" value="1"/>
</dbReference>
<dbReference type="EMBL" id="JAUIQD010000001">
    <property type="protein sequence ID" value="KAK3364591.1"/>
    <property type="molecule type" value="Genomic_DNA"/>
</dbReference>
<proteinExistence type="predicted"/>
<dbReference type="InterPro" id="IPR052228">
    <property type="entry name" value="Sec_Metab_Biosynth_Oxidored"/>
</dbReference>
<dbReference type="SUPFAM" id="SSF51735">
    <property type="entry name" value="NAD(P)-binding Rossmann-fold domains"/>
    <property type="match status" value="1"/>
</dbReference>